<sequence>MGIVGSLHWVVMKRVAGKRGMGQTDEEMGACSGLDETKMATGGWRCMDLGAFRSSVVMPVAPSPDTGPIVNAGPAATPAAAEETALVPPGGLIEWNGRDTI</sequence>
<gene>
    <name evidence="1" type="ORF">MRB53_027301</name>
</gene>
<accession>A0ACC2LL09</accession>
<comment type="caution">
    <text evidence="1">The sequence shown here is derived from an EMBL/GenBank/DDBJ whole genome shotgun (WGS) entry which is preliminary data.</text>
</comment>
<organism evidence="1 2">
    <name type="scientific">Persea americana</name>
    <name type="common">Avocado</name>
    <dbReference type="NCBI Taxonomy" id="3435"/>
    <lineage>
        <taxon>Eukaryota</taxon>
        <taxon>Viridiplantae</taxon>
        <taxon>Streptophyta</taxon>
        <taxon>Embryophyta</taxon>
        <taxon>Tracheophyta</taxon>
        <taxon>Spermatophyta</taxon>
        <taxon>Magnoliopsida</taxon>
        <taxon>Magnoliidae</taxon>
        <taxon>Laurales</taxon>
        <taxon>Lauraceae</taxon>
        <taxon>Persea</taxon>
    </lineage>
</organism>
<proteinExistence type="predicted"/>
<keyword evidence="2" id="KW-1185">Reference proteome</keyword>
<reference evidence="1 2" key="1">
    <citation type="journal article" date="2022" name="Hortic Res">
        <title>A haplotype resolved chromosomal level avocado genome allows analysis of novel avocado genes.</title>
        <authorList>
            <person name="Nath O."/>
            <person name="Fletcher S.J."/>
            <person name="Hayward A."/>
            <person name="Shaw L.M."/>
            <person name="Masouleh A.K."/>
            <person name="Furtado A."/>
            <person name="Henry R.J."/>
            <person name="Mitter N."/>
        </authorList>
    </citation>
    <scope>NUCLEOTIDE SEQUENCE [LARGE SCALE GENOMIC DNA]</scope>
    <source>
        <strain evidence="2">cv. Hass</strain>
    </source>
</reference>
<protein>
    <submittedName>
        <fullName evidence="1">Uncharacterized protein</fullName>
    </submittedName>
</protein>
<name>A0ACC2LL09_PERAE</name>
<evidence type="ECO:0000313" key="1">
    <source>
        <dbReference type="EMBL" id="KAJ8633965.1"/>
    </source>
</evidence>
<dbReference type="EMBL" id="CM056816">
    <property type="protein sequence ID" value="KAJ8633965.1"/>
    <property type="molecule type" value="Genomic_DNA"/>
</dbReference>
<dbReference type="Proteomes" id="UP001234297">
    <property type="component" value="Chromosome 8"/>
</dbReference>
<evidence type="ECO:0000313" key="2">
    <source>
        <dbReference type="Proteomes" id="UP001234297"/>
    </source>
</evidence>